<dbReference type="CDD" id="cd01127">
    <property type="entry name" value="TrwB_TraG_TraD_VirD4"/>
    <property type="match status" value="1"/>
</dbReference>
<dbReference type="CDD" id="cd01120">
    <property type="entry name" value="RecA-like_superfamily"/>
    <property type="match status" value="1"/>
</dbReference>
<dbReference type="SUPFAM" id="SSF52540">
    <property type="entry name" value="P-loop containing nucleoside triphosphate hydrolases"/>
    <property type="match status" value="1"/>
</dbReference>
<dbReference type="Gene3D" id="3.40.50.300">
    <property type="entry name" value="P-loop containing nucleotide triphosphate hydrolases"/>
    <property type="match status" value="2"/>
</dbReference>
<evidence type="ECO:0000256" key="3">
    <source>
        <dbReference type="ARBA" id="ARBA00022692"/>
    </source>
</evidence>
<keyword evidence="2" id="KW-1003">Cell membrane</keyword>
<reference evidence="9" key="1">
    <citation type="submission" date="2023-03" db="EMBL/GenBank/DDBJ databases">
        <title>Edaphobacter sp.</title>
        <authorList>
            <person name="Huber K.J."/>
            <person name="Papendorf J."/>
            <person name="Pilke C."/>
            <person name="Bunk B."/>
            <person name="Sproeer C."/>
            <person name="Pester M."/>
        </authorList>
    </citation>
    <scope>NUCLEOTIDE SEQUENCE</scope>
    <source>
        <strain evidence="9">DSM 109920</strain>
    </source>
</reference>
<evidence type="ECO:0000313" key="9">
    <source>
        <dbReference type="EMBL" id="XBH15136.1"/>
    </source>
</evidence>
<dbReference type="EMBL" id="CP121195">
    <property type="protein sequence ID" value="XBH15136.1"/>
    <property type="molecule type" value="Genomic_DNA"/>
</dbReference>
<evidence type="ECO:0000256" key="4">
    <source>
        <dbReference type="ARBA" id="ARBA00022989"/>
    </source>
</evidence>
<dbReference type="Pfam" id="PF10412">
    <property type="entry name" value="TrwB_AAD_bind"/>
    <property type="match status" value="1"/>
</dbReference>
<dbReference type="GO" id="GO:0005886">
    <property type="term" value="C:plasma membrane"/>
    <property type="evidence" value="ECO:0007669"/>
    <property type="project" value="UniProtKB-SubCell"/>
</dbReference>
<feature type="domain" description="Type IV secretion system coupling protein TraD DNA-binding" evidence="8">
    <location>
        <begin position="220"/>
        <end position="581"/>
    </location>
</feature>
<feature type="region of interest" description="Disordered" evidence="6">
    <location>
        <begin position="630"/>
        <end position="698"/>
    </location>
</feature>
<evidence type="ECO:0000256" key="7">
    <source>
        <dbReference type="SAM" id="Phobius"/>
    </source>
</evidence>
<dbReference type="InterPro" id="IPR051539">
    <property type="entry name" value="T4SS-coupling_protein"/>
</dbReference>
<dbReference type="RefSeq" id="WP_348270147.1">
    <property type="nucleotide sequence ID" value="NZ_CP121195.1"/>
</dbReference>
<feature type="compositionally biased region" description="Low complexity" evidence="6">
    <location>
        <begin position="642"/>
        <end position="652"/>
    </location>
</feature>
<keyword evidence="9" id="KW-0238">DNA-binding</keyword>
<evidence type="ECO:0000256" key="6">
    <source>
        <dbReference type="SAM" id="MobiDB-lite"/>
    </source>
</evidence>
<dbReference type="GO" id="GO:0003677">
    <property type="term" value="F:DNA binding"/>
    <property type="evidence" value="ECO:0007669"/>
    <property type="project" value="UniProtKB-KW"/>
</dbReference>
<gene>
    <name evidence="9" type="ORF">P8936_08210</name>
</gene>
<dbReference type="PANTHER" id="PTHR37937:SF1">
    <property type="entry name" value="CONJUGATIVE TRANSFER: DNA TRANSPORT"/>
    <property type="match status" value="1"/>
</dbReference>
<evidence type="ECO:0000256" key="1">
    <source>
        <dbReference type="ARBA" id="ARBA00004651"/>
    </source>
</evidence>
<keyword evidence="5 7" id="KW-0472">Membrane</keyword>
<dbReference type="InterPro" id="IPR027417">
    <property type="entry name" value="P-loop_NTPase"/>
</dbReference>
<dbReference type="PANTHER" id="PTHR37937">
    <property type="entry name" value="CONJUGATIVE TRANSFER: DNA TRANSPORT"/>
    <property type="match status" value="1"/>
</dbReference>
<keyword evidence="4 7" id="KW-1133">Transmembrane helix</keyword>
<evidence type="ECO:0000259" key="8">
    <source>
        <dbReference type="Pfam" id="PF10412"/>
    </source>
</evidence>
<proteinExistence type="predicted"/>
<protein>
    <submittedName>
        <fullName evidence="9">Type IV secretion system DNA-binding domain-containing protein</fullName>
    </submittedName>
</protein>
<feature type="compositionally biased region" description="Basic and acidic residues" evidence="6">
    <location>
        <begin position="653"/>
        <end position="666"/>
    </location>
</feature>
<sequence>MMNTPKWGRKETIIFPPHSPIYTYGAVFFALILTGMFVYLRFSRGQTPLQQFYTPIYFRTAVGGVFNGNHKYQLLYAAGVSTGAELASDSDVKDGTTLASGGQHIPLALSAAAEARGLDILYRGPEQKYIDSRLHTYLQNDVYGGDQLRDIYRLPLLFGFLSLLAQLPFSIRKDIRRRKELKYGRRLKGPVLLTPRQFNKTVSGDGIGFVTTEAKEMMRIPLQAESQHIELMGDTGAGKTTLIMQLLRQIQSRGHAAIVYDPACEFIQRFYDEKREDIVLNPLDERCPYWGPSEELRRRAEAKAIAASLYQPTSDKKGEFFTETPQKIFAHLLTYGPNPQQLVEWLSKPSEIDQRVQGTEMEAMIAKGAQQQRNGVLASLGLVADSLRMLPTKKQAKNKTWSATEWSVTRKGWIFITSSPTEREALRPLHSLWIDLLVMRLLTAPQDKQTPVWFVLDELASLQRLPQLHTAITENRKSKNPLVLGFQGKAQLEVIYGHLAEVMLSQPATKIFLKTTEPKAAEWVSNAIGKVEIERMKETHFDGSRSGRNFAVDRQIEPLVMDSEISGLENRHAFLKLGNNVARFHFEYMDVPQTAPAFLPRKVEGDELPFDPLTLVPKASPDVKQATDLEAAVPPSPEARTAAPPVEPQAAVAKDDEDKKEPHDPMQPEVAATGPDPDSPEDRQEDDIPVAEPQPMRL</sequence>
<feature type="transmembrane region" description="Helical" evidence="7">
    <location>
        <begin position="21"/>
        <end position="42"/>
    </location>
</feature>
<keyword evidence="3 7" id="KW-0812">Transmembrane</keyword>
<comment type="subcellular location">
    <subcellularLocation>
        <location evidence="1">Cell membrane</location>
        <topology evidence="1">Multi-pass membrane protein</topology>
    </subcellularLocation>
</comment>
<name>A0AAU7DE86_9BACT</name>
<organism evidence="9">
    <name type="scientific">Edaphobacter paludis</name>
    <dbReference type="NCBI Taxonomy" id="3035702"/>
    <lineage>
        <taxon>Bacteria</taxon>
        <taxon>Pseudomonadati</taxon>
        <taxon>Acidobacteriota</taxon>
        <taxon>Terriglobia</taxon>
        <taxon>Terriglobales</taxon>
        <taxon>Acidobacteriaceae</taxon>
        <taxon>Edaphobacter</taxon>
    </lineage>
</organism>
<dbReference type="AlphaFoldDB" id="A0AAU7DE86"/>
<dbReference type="InterPro" id="IPR019476">
    <property type="entry name" value="T4SS_TraD_DNA-bd"/>
</dbReference>
<evidence type="ECO:0000256" key="2">
    <source>
        <dbReference type="ARBA" id="ARBA00022475"/>
    </source>
</evidence>
<accession>A0AAU7DE86</accession>
<evidence type="ECO:0000256" key="5">
    <source>
        <dbReference type="ARBA" id="ARBA00023136"/>
    </source>
</evidence>